<dbReference type="PANTHER" id="PTHR20961">
    <property type="entry name" value="GLYCOSYLTRANSFERASE"/>
    <property type="match status" value="1"/>
</dbReference>
<keyword evidence="7" id="KW-0812">Transmembrane</keyword>
<keyword evidence="3" id="KW-0328">Glycosyltransferase</keyword>
<dbReference type="GO" id="GO:0000139">
    <property type="term" value="C:Golgi membrane"/>
    <property type="evidence" value="ECO:0007669"/>
    <property type="project" value="UniProtKB-SubCell"/>
</dbReference>
<evidence type="ECO:0000313" key="10">
    <source>
        <dbReference type="Proteomes" id="UP000324897"/>
    </source>
</evidence>
<protein>
    <recommendedName>
        <fullName evidence="8">Glycosyltransferase 61 catalytic domain-containing protein</fullName>
    </recommendedName>
</protein>
<dbReference type="AlphaFoldDB" id="A0A5J9TBE3"/>
<comment type="pathway">
    <text evidence="2">Glycan metabolism.</text>
</comment>
<name>A0A5J9TBE3_9POAL</name>
<feature type="domain" description="Glycosyltransferase 61 catalytic" evidence="8">
    <location>
        <begin position="231"/>
        <end position="428"/>
    </location>
</feature>
<accession>A0A5J9TBE3</accession>
<sequence>MKALGNISRALLESKLAIGLFAGVFLASVIFFSVSPQFGWHSPNDLLPEVPRNGGSAPSGSPTKEHNDLAPPPVNCTTESPAVNRTTESPAVNRTTESPSVTKPGKDKVTTNSPTNFTGEEIAPSPALLPPLKPICDFSDHRYDVCEMWGDARTASGANRSRVFFIPPPSQLATANAATWSVRSQSRKYIPVREVLVRSLNLSDLHDAPNCTVRRSVPAVVFAVGGLTFNYWHAFSDVLVPLFTTSRAFGGEVELLATDPKDRKWFLGKYGRVLRALSRYEAVDLDADTEVRCYPHVVVGLRGHRDFDIDPARAPNHYDMRAFRLFVREAYALPPTAALPCKSGARPRAMVILRGGTRRFVNPDAVVAAVERAGFDAVRMEPGGSGGRLGGMGMDAVARAVDACDVLVGAHGAGLTNTVFLRTGAVVLQVVPWGKMEPHAEAFFGAPAKHMGVRHVAYSIAAEESTLYEKYGKDHPVITDPDAFYRNGSNARYYWREQNIRLNTTRFMPTLEMVKRMLQE</sequence>
<evidence type="ECO:0000256" key="7">
    <source>
        <dbReference type="SAM" id="Phobius"/>
    </source>
</evidence>
<dbReference type="InterPro" id="IPR007657">
    <property type="entry name" value="Glycosyltransferase_61"/>
</dbReference>
<gene>
    <name evidence="9" type="ORF">EJB05_42107</name>
</gene>
<evidence type="ECO:0000259" key="8">
    <source>
        <dbReference type="Pfam" id="PF04577"/>
    </source>
</evidence>
<dbReference type="OrthoDB" id="529273at2759"/>
<proteinExistence type="predicted"/>
<evidence type="ECO:0000256" key="3">
    <source>
        <dbReference type="ARBA" id="ARBA00022676"/>
    </source>
</evidence>
<feature type="region of interest" description="Disordered" evidence="6">
    <location>
        <begin position="49"/>
        <end position="121"/>
    </location>
</feature>
<organism evidence="9 10">
    <name type="scientific">Eragrostis curvula</name>
    <name type="common">weeping love grass</name>
    <dbReference type="NCBI Taxonomy" id="38414"/>
    <lineage>
        <taxon>Eukaryota</taxon>
        <taxon>Viridiplantae</taxon>
        <taxon>Streptophyta</taxon>
        <taxon>Embryophyta</taxon>
        <taxon>Tracheophyta</taxon>
        <taxon>Spermatophyta</taxon>
        <taxon>Magnoliopsida</taxon>
        <taxon>Liliopsida</taxon>
        <taxon>Poales</taxon>
        <taxon>Poaceae</taxon>
        <taxon>PACMAD clade</taxon>
        <taxon>Chloridoideae</taxon>
        <taxon>Eragrostideae</taxon>
        <taxon>Eragrostidinae</taxon>
        <taxon>Eragrostis</taxon>
    </lineage>
</organism>
<evidence type="ECO:0000256" key="4">
    <source>
        <dbReference type="ARBA" id="ARBA00022679"/>
    </source>
</evidence>
<keyword evidence="4" id="KW-0808">Transferase</keyword>
<evidence type="ECO:0000256" key="6">
    <source>
        <dbReference type="SAM" id="MobiDB-lite"/>
    </source>
</evidence>
<feature type="compositionally biased region" description="Polar residues" evidence="6">
    <location>
        <begin position="75"/>
        <end position="101"/>
    </location>
</feature>
<comment type="subcellular location">
    <subcellularLocation>
        <location evidence="1">Golgi apparatus membrane</location>
        <topology evidence="1">Single-pass type II membrane protein</topology>
    </subcellularLocation>
</comment>
<dbReference type="PANTHER" id="PTHR20961:SF109">
    <property type="entry name" value="GLYCOSYLTRANSFERASE"/>
    <property type="match status" value="1"/>
</dbReference>
<evidence type="ECO:0000256" key="1">
    <source>
        <dbReference type="ARBA" id="ARBA00004323"/>
    </source>
</evidence>
<comment type="caution">
    <text evidence="9">The sequence shown here is derived from an EMBL/GenBank/DDBJ whole genome shotgun (WGS) entry which is preliminary data.</text>
</comment>
<evidence type="ECO:0000256" key="2">
    <source>
        <dbReference type="ARBA" id="ARBA00004881"/>
    </source>
</evidence>
<feature type="transmembrane region" description="Helical" evidence="7">
    <location>
        <begin position="16"/>
        <end position="34"/>
    </location>
</feature>
<keyword evidence="7" id="KW-1133">Transmembrane helix</keyword>
<keyword evidence="5" id="KW-0325">Glycoprotein</keyword>
<dbReference type="InterPro" id="IPR049625">
    <property type="entry name" value="Glyco_transf_61_cat"/>
</dbReference>
<dbReference type="Pfam" id="PF04577">
    <property type="entry name" value="Glyco_transf_61"/>
    <property type="match status" value="1"/>
</dbReference>
<dbReference type="Gramene" id="TVU08696">
    <property type="protein sequence ID" value="TVU08696"/>
    <property type="gene ID" value="EJB05_42107"/>
</dbReference>
<evidence type="ECO:0000313" key="9">
    <source>
        <dbReference type="EMBL" id="TVU08696.1"/>
    </source>
</evidence>
<dbReference type="EMBL" id="RWGY01000039">
    <property type="protein sequence ID" value="TVU08696.1"/>
    <property type="molecule type" value="Genomic_DNA"/>
</dbReference>
<dbReference type="Proteomes" id="UP000324897">
    <property type="component" value="Chromosome 3"/>
</dbReference>
<dbReference type="GO" id="GO:0016763">
    <property type="term" value="F:pentosyltransferase activity"/>
    <property type="evidence" value="ECO:0007669"/>
    <property type="project" value="UniProtKB-ARBA"/>
</dbReference>
<reference evidence="9 10" key="1">
    <citation type="journal article" date="2019" name="Sci. Rep.">
        <title>A high-quality genome of Eragrostis curvula grass provides insights into Poaceae evolution and supports new strategies to enhance forage quality.</title>
        <authorList>
            <person name="Carballo J."/>
            <person name="Santos B.A.C.M."/>
            <person name="Zappacosta D."/>
            <person name="Garbus I."/>
            <person name="Selva J.P."/>
            <person name="Gallo C.A."/>
            <person name="Diaz A."/>
            <person name="Albertini E."/>
            <person name="Caccamo M."/>
            <person name="Echenique V."/>
        </authorList>
    </citation>
    <scope>NUCLEOTIDE SEQUENCE [LARGE SCALE GENOMIC DNA]</scope>
    <source>
        <strain evidence="10">cv. Victoria</strain>
        <tissue evidence="9">Leaf</tissue>
    </source>
</reference>
<keyword evidence="10" id="KW-1185">Reference proteome</keyword>
<keyword evidence="7" id="KW-0472">Membrane</keyword>
<evidence type="ECO:0000256" key="5">
    <source>
        <dbReference type="ARBA" id="ARBA00023180"/>
    </source>
</evidence>